<sequence length="124" mass="14075">MINQYEVPALIEDTVPVLRKALHQFPAVFHIYETVTCLSNYTLQQLRERHYSRAMPCLQLAGRLYERGNAVVKSAIEAHFLPALSAIPVADAVNRIKLYSLIPASLYNQFIQQQLSGHTQINPQ</sequence>
<name>A0A1H7KHL4_9BACT</name>
<dbReference type="STRING" id="573321.SAMN04488505_1011022"/>
<proteinExistence type="predicted"/>
<evidence type="ECO:0000313" key="2">
    <source>
        <dbReference type="EMBL" id="SEK85986.1"/>
    </source>
</evidence>
<keyword evidence="3" id="KW-1185">Reference proteome</keyword>
<dbReference type="RefSeq" id="WP_089907076.1">
    <property type="nucleotide sequence ID" value="NZ_FOBB01000001.1"/>
</dbReference>
<dbReference type="AlphaFoldDB" id="A0A1H7KHL4"/>
<gene>
    <name evidence="2" type="ORF">SAMN04488505_1011022</name>
</gene>
<organism evidence="2 3">
    <name type="scientific">Chitinophaga rupis</name>
    <dbReference type="NCBI Taxonomy" id="573321"/>
    <lineage>
        <taxon>Bacteria</taxon>
        <taxon>Pseudomonadati</taxon>
        <taxon>Bacteroidota</taxon>
        <taxon>Chitinophagia</taxon>
        <taxon>Chitinophagales</taxon>
        <taxon>Chitinophagaceae</taxon>
        <taxon>Chitinophaga</taxon>
    </lineage>
</organism>
<evidence type="ECO:0000313" key="3">
    <source>
        <dbReference type="Proteomes" id="UP000198984"/>
    </source>
</evidence>
<accession>A0A1H7KHL4</accession>
<dbReference type="EMBL" id="FOBB01000001">
    <property type="protein sequence ID" value="SEK85986.1"/>
    <property type="molecule type" value="Genomic_DNA"/>
</dbReference>
<dbReference type="Proteomes" id="UP000198984">
    <property type="component" value="Unassembled WGS sequence"/>
</dbReference>
<dbReference type="OrthoDB" id="707611at2"/>
<evidence type="ECO:0000259" key="1">
    <source>
        <dbReference type="Pfam" id="PF24722"/>
    </source>
</evidence>
<reference evidence="2 3" key="1">
    <citation type="submission" date="2016-10" db="EMBL/GenBank/DDBJ databases">
        <authorList>
            <person name="de Groot N.N."/>
        </authorList>
    </citation>
    <scope>NUCLEOTIDE SEQUENCE [LARGE SCALE GENOMIC DNA]</scope>
    <source>
        <strain evidence="2 3">DSM 21039</strain>
    </source>
</reference>
<feature type="domain" description="DUF7674" evidence="1">
    <location>
        <begin position="9"/>
        <end position="114"/>
    </location>
</feature>
<dbReference type="InterPro" id="IPR056091">
    <property type="entry name" value="DUF7674"/>
</dbReference>
<dbReference type="Pfam" id="PF24722">
    <property type="entry name" value="DUF7674"/>
    <property type="match status" value="1"/>
</dbReference>
<protein>
    <recommendedName>
        <fullName evidence="1">DUF7674 domain-containing protein</fullName>
    </recommendedName>
</protein>